<keyword evidence="2" id="KW-1185">Reference proteome</keyword>
<comment type="caution">
    <text evidence="1">The sequence shown here is derived from an EMBL/GenBank/DDBJ whole genome shotgun (WGS) entry which is preliminary data.</text>
</comment>
<organism evidence="1 2">
    <name type="scientific">Alistipes putredinis DSM 17216</name>
    <dbReference type="NCBI Taxonomy" id="445970"/>
    <lineage>
        <taxon>Bacteria</taxon>
        <taxon>Pseudomonadati</taxon>
        <taxon>Bacteroidota</taxon>
        <taxon>Bacteroidia</taxon>
        <taxon>Bacteroidales</taxon>
        <taxon>Rikenellaceae</taxon>
        <taxon>Alistipes</taxon>
    </lineage>
</organism>
<dbReference type="EMBL" id="ABFK02000018">
    <property type="protein sequence ID" value="EDS03433.1"/>
    <property type="molecule type" value="Genomic_DNA"/>
</dbReference>
<sequence>MEPTIVIGSDRFMPQQVTVRARFEQRPVGGFCPFPQREGDGAVGPAATHLPDQSGQQFVVQSRVFSALKYECPESQPVALFAAGQYGFRGQTVAFCQTIAASNAAVAAVVAAVIADFDQPPNENSVSEMHTGDLAGRPVQVFSLFGGRIGQQKAQLFRGKGAVAFQLIDELFHSPVGFSV</sequence>
<reference evidence="1" key="2">
    <citation type="submission" date="2013-09" db="EMBL/GenBank/DDBJ databases">
        <title>Draft genome sequence of Alistipes putredinis (DSM 17216).</title>
        <authorList>
            <person name="Sudarsanam P."/>
            <person name="Ley R."/>
            <person name="Guruge J."/>
            <person name="Turnbaugh P.J."/>
            <person name="Mahowald M."/>
            <person name="Liep D."/>
            <person name="Gordon J."/>
        </authorList>
    </citation>
    <scope>NUCLEOTIDE SEQUENCE</scope>
    <source>
        <strain evidence="1">DSM 17216</strain>
    </source>
</reference>
<dbReference type="AlphaFoldDB" id="B0MVT5"/>
<reference evidence="1" key="1">
    <citation type="submission" date="2007-10" db="EMBL/GenBank/DDBJ databases">
        <authorList>
            <person name="Fulton L."/>
            <person name="Clifton S."/>
            <person name="Fulton B."/>
            <person name="Xu J."/>
            <person name="Minx P."/>
            <person name="Pepin K.H."/>
            <person name="Johnson M."/>
            <person name="Thiruvilangam P."/>
            <person name="Bhonagiri V."/>
            <person name="Nash W.E."/>
            <person name="Mardis E.R."/>
            <person name="Wilson R.K."/>
        </authorList>
    </citation>
    <scope>NUCLEOTIDE SEQUENCE [LARGE SCALE GENOMIC DNA]</scope>
    <source>
        <strain evidence="1">DSM 17216</strain>
    </source>
</reference>
<name>B0MVT5_9BACT</name>
<protein>
    <submittedName>
        <fullName evidence="1">Uncharacterized protein</fullName>
    </submittedName>
</protein>
<evidence type="ECO:0000313" key="1">
    <source>
        <dbReference type="EMBL" id="EDS03433.1"/>
    </source>
</evidence>
<gene>
    <name evidence="1" type="ORF">ALIPUT_01252</name>
</gene>
<proteinExistence type="predicted"/>
<dbReference type="Proteomes" id="UP000005819">
    <property type="component" value="Unassembled WGS sequence"/>
</dbReference>
<evidence type="ECO:0000313" key="2">
    <source>
        <dbReference type="Proteomes" id="UP000005819"/>
    </source>
</evidence>
<accession>B0MVT5</accession>
<dbReference type="HOGENOM" id="CLU_1493191_0_0_10"/>